<dbReference type="PaxDb" id="29760-VIT_03s0063g00470.t01"/>
<sequence length="44" mass="5264">MPRRGSHLHVYGQNMGLWYGQESQGTRMYKGLWYPRYGGQRRGF</sequence>
<organism evidence="1 2">
    <name type="scientific">Vitis vinifera</name>
    <name type="common">Grape</name>
    <dbReference type="NCBI Taxonomy" id="29760"/>
    <lineage>
        <taxon>Eukaryota</taxon>
        <taxon>Viridiplantae</taxon>
        <taxon>Streptophyta</taxon>
        <taxon>Embryophyta</taxon>
        <taxon>Tracheophyta</taxon>
        <taxon>Spermatophyta</taxon>
        <taxon>Magnoliopsida</taxon>
        <taxon>eudicotyledons</taxon>
        <taxon>Gunneridae</taxon>
        <taxon>Pentapetalae</taxon>
        <taxon>rosids</taxon>
        <taxon>Vitales</taxon>
        <taxon>Vitaceae</taxon>
        <taxon>Viteae</taxon>
        <taxon>Vitis</taxon>
    </lineage>
</organism>
<name>F6HQB4_VITVI</name>
<evidence type="ECO:0000313" key="1">
    <source>
        <dbReference type="EMBL" id="CCB56871.1"/>
    </source>
</evidence>
<dbReference type="Proteomes" id="UP000009183">
    <property type="component" value="Chromosome 3"/>
</dbReference>
<keyword evidence="2" id="KW-1185">Reference proteome</keyword>
<protein>
    <submittedName>
        <fullName evidence="1">Uncharacterized protein</fullName>
    </submittedName>
</protein>
<proteinExistence type="predicted"/>
<gene>
    <name evidence="1" type="ordered locus">VIT_03s0063g00470</name>
</gene>
<dbReference type="EMBL" id="FN596006">
    <property type="protein sequence ID" value="CCB56871.1"/>
    <property type="molecule type" value="Genomic_DNA"/>
</dbReference>
<accession>F6HQB4</accession>
<dbReference type="HOGENOM" id="CLU_3225672_0_0_1"/>
<evidence type="ECO:0000313" key="2">
    <source>
        <dbReference type="Proteomes" id="UP000009183"/>
    </source>
</evidence>
<dbReference type="InParanoid" id="F6HQB4"/>
<dbReference type="AlphaFoldDB" id="F6HQB4"/>
<reference evidence="2" key="1">
    <citation type="journal article" date="2007" name="Nature">
        <title>The grapevine genome sequence suggests ancestral hexaploidization in major angiosperm phyla.</title>
        <authorList>
            <consortium name="The French-Italian Public Consortium for Grapevine Genome Characterization."/>
            <person name="Jaillon O."/>
            <person name="Aury J.-M."/>
            <person name="Noel B."/>
            <person name="Policriti A."/>
            <person name="Clepet C."/>
            <person name="Casagrande A."/>
            <person name="Choisne N."/>
            <person name="Aubourg S."/>
            <person name="Vitulo N."/>
            <person name="Jubin C."/>
            <person name="Vezzi A."/>
            <person name="Legeai F."/>
            <person name="Hugueney P."/>
            <person name="Dasilva C."/>
            <person name="Horner D."/>
            <person name="Mica E."/>
            <person name="Jublot D."/>
            <person name="Poulain J."/>
            <person name="Bruyere C."/>
            <person name="Billault A."/>
            <person name="Segurens B."/>
            <person name="Gouyvenoux M."/>
            <person name="Ugarte E."/>
            <person name="Cattonaro F."/>
            <person name="Anthouard V."/>
            <person name="Vico V."/>
            <person name="Del Fabbro C."/>
            <person name="Alaux M."/>
            <person name="Di Gaspero G."/>
            <person name="Dumas V."/>
            <person name="Felice N."/>
            <person name="Paillard S."/>
            <person name="Juman I."/>
            <person name="Moroldo M."/>
            <person name="Scalabrin S."/>
            <person name="Canaguier A."/>
            <person name="Le Clainche I."/>
            <person name="Malacrida G."/>
            <person name="Durand E."/>
            <person name="Pesole G."/>
            <person name="Laucou V."/>
            <person name="Chatelet P."/>
            <person name="Merdinoglu D."/>
            <person name="Delledonne M."/>
            <person name="Pezzotti M."/>
            <person name="Lecharny A."/>
            <person name="Scarpelli C."/>
            <person name="Artiguenave F."/>
            <person name="Pe M.E."/>
            <person name="Valle G."/>
            <person name="Morgante M."/>
            <person name="Caboche M."/>
            <person name="Adam-Blondon A.-F."/>
            <person name="Weissenbach J."/>
            <person name="Quetier F."/>
            <person name="Wincker P."/>
        </authorList>
    </citation>
    <scope>NUCLEOTIDE SEQUENCE [LARGE SCALE GENOMIC DNA]</scope>
    <source>
        <strain evidence="2">cv. Pinot noir / PN40024</strain>
    </source>
</reference>